<dbReference type="GO" id="GO:0005886">
    <property type="term" value="C:plasma membrane"/>
    <property type="evidence" value="ECO:0007669"/>
    <property type="project" value="TreeGrafter"/>
</dbReference>
<dbReference type="NCBIfam" id="NF006571">
    <property type="entry name" value="PRK09087.1"/>
    <property type="match status" value="1"/>
</dbReference>
<protein>
    <recommendedName>
        <fullName evidence="3">Chromosomal replication initiator protein DnaA domain-containing protein</fullName>
    </recommendedName>
</protein>
<dbReference type="Gene3D" id="1.10.8.60">
    <property type="match status" value="1"/>
</dbReference>
<comment type="caution">
    <text evidence="1">The sequence shown here is derived from an EMBL/GenBank/DDBJ whole genome shotgun (WGS) entry which is preliminary data.</text>
</comment>
<evidence type="ECO:0008006" key="3">
    <source>
        <dbReference type="Google" id="ProtNLM"/>
    </source>
</evidence>
<dbReference type="InterPro" id="IPR027417">
    <property type="entry name" value="P-loop_NTPase"/>
</dbReference>
<dbReference type="GO" id="GO:0003688">
    <property type="term" value="F:DNA replication origin binding"/>
    <property type="evidence" value="ECO:0007669"/>
    <property type="project" value="TreeGrafter"/>
</dbReference>
<organism evidence="1 2">
    <name type="scientific">Nitratireductor arenosus</name>
    <dbReference type="NCBI Taxonomy" id="2682096"/>
    <lineage>
        <taxon>Bacteria</taxon>
        <taxon>Pseudomonadati</taxon>
        <taxon>Pseudomonadota</taxon>
        <taxon>Alphaproteobacteria</taxon>
        <taxon>Hyphomicrobiales</taxon>
        <taxon>Phyllobacteriaceae</taxon>
        <taxon>Nitratireductor</taxon>
    </lineage>
</organism>
<gene>
    <name evidence="1" type="ORF">GN330_23185</name>
</gene>
<dbReference type="EMBL" id="WPHG01000011">
    <property type="protein sequence ID" value="MVB00156.1"/>
    <property type="molecule type" value="Genomic_DNA"/>
</dbReference>
<dbReference type="AlphaFoldDB" id="A0A844QLH7"/>
<name>A0A844QLH7_9HYPH</name>
<dbReference type="PANTHER" id="PTHR30050:SF5">
    <property type="entry name" value="DNAA REGULATORY INACTIVATOR HDA"/>
    <property type="match status" value="1"/>
</dbReference>
<dbReference type="Gene3D" id="3.40.50.300">
    <property type="entry name" value="P-loop containing nucleotide triphosphate hydrolases"/>
    <property type="match status" value="1"/>
</dbReference>
<dbReference type="GO" id="GO:0006270">
    <property type="term" value="P:DNA replication initiation"/>
    <property type="evidence" value="ECO:0007669"/>
    <property type="project" value="TreeGrafter"/>
</dbReference>
<keyword evidence="2" id="KW-1185">Reference proteome</keyword>
<proteinExistence type="predicted"/>
<evidence type="ECO:0000313" key="1">
    <source>
        <dbReference type="EMBL" id="MVB00156.1"/>
    </source>
</evidence>
<dbReference type="PANTHER" id="PTHR30050">
    <property type="entry name" value="CHROMOSOMAL REPLICATION INITIATOR PROTEIN DNAA"/>
    <property type="match status" value="1"/>
</dbReference>
<sequence>MSDAPPPRQLPLDLGHRAEYSRDHLIVSAANEAAVAMIDRWPDWSSPVVVLAGPTGSGKTHLANIWTARAAALAPAVGDIAAVDPAVLAERPILVDGIAPGAFDETVLFHLINAVRAAGSSLLLTSRHFPAAWGIGLADLNSRLKAATLVEIGEPDDILLAGVITKLFADRQVEIERHVVHYLIARIERSLSTANRVVERLDRAAMEQKCRISRALAAQVIGAMDAGQGGLDL</sequence>
<dbReference type="Proteomes" id="UP000463224">
    <property type="component" value="Unassembled WGS sequence"/>
</dbReference>
<reference evidence="1 2" key="1">
    <citation type="submission" date="2019-12" db="EMBL/GenBank/DDBJ databases">
        <title>Nitratireductor arenosus sp. nov., Isolated from sea sand, Jeju island, South Korea.</title>
        <authorList>
            <person name="Kim W."/>
        </authorList>
    </citation>
    <scope>NUCLEOTIDE SEQUENCE [LARGE SCALE GENOMIC DNA]</scope>
    <source>
        <strain evidence="1 2">CAU 1489</strain>
    </source>
</reference>
<dbReference type="SUPFAM" id="SSF52540">
    <property type="entry name" value="P-loop containing nucleoside triphosphate hydrolases"/>
    <property type="match status" value="1"/>
</dbReference>
<accession>A0A844QLH7</accession>
<evidence type="ECO:0000313" key="2">
    <source>
        <dbReference type="Proteomes" id="UP000463224"/>
    </source>
</evidence>